<keyword evidence="2" id="KW-1133">Transmembrane helix</keyword>
<feature type="transmembrane region" description="Helical" evidence="2">
    <location>
        <begin position="12"/>
        <end position="32"/>
    </location>
</feature>
<dbReference type="EMBL" id="JACHNY010000007">
    <property type="protein sequence ID" value="MBB4619083.1"/>
    <property type="molecule type" value="Genomic_DNA"/>
</dbReference>
<dbReference type="RefSeq" id="WP_184116533.1">
    <property type="nucleotide sequence ID" value="NZ_JACHNY010000007.1"/>
</dbReference>
<dbReference type="AlphaFoldDB" id="A0A7W7EYS7"/>
<evidence type="ECO:0000313" key="3">
    <source>
        <dbReference type="EMBL" id="MBB4619083.1"/>
    </source>
</evidence>
<sequence>MGQVESNWLTGSLWVIVVFVGAFVLFGVILWARAKNKAIPPEQERRSEQATRDLYHKDETPRR</sequence>
<evidence type="ECO:0000256" key="1">
    <source>
        <dbReference type="SAM" id="MobiDB-lite"/>
    </source>
</evidence>
<name>A0A7W7EYS7_9SPHN</name>
<feature type="region of interest" description="Disordered" evidence="1">
    <location>
        <begin position="38"/>
        <end position="63"/>
    </location>
</feature>
<keyword evidence="2" id="KW-0812">Transmembrane</keyword>
<feature type="compositionally biased region" description="Basic and acidic residues" evidence="1">
    <location>
        <begin position="42"/>
        <end position="63"/>
    </location>
</feature>
<proteinExistence type="predicted"/>
<evidence type="ECO:0000313" key="4">
    <source>
        <dbReference type="Proteomes" id="UP000574769"/>
    </source>
</evidence>
<evidence type="ECO:0000256" key="2">
    <source>
        <dbReference type="SAM" id="Phobius"/>
    </source>
</evidence>
<accession>A0A7W7EYS7</accession>
<organism evidence="3 4">
    <name type="scientific">Sphingomonas abaci</name>
    <dbReference type="NCBI Taxonomy" id="237611"/>
    <lineage>
        <taxon>Bacteria</taxon>
        <taxon>Pseudomonadati</taxon>
        <taxon>Pseudomonadota</taxon>
        <taxon>Alphaproteobacteria</taxon>
        <taxon>Sphingomonadales</taxon>
        <taxon>Sphingomonadaceae</taxon>
        <taxon>Sphingomonas</taxon>
    </lineage>
</organism>
<comment type="caution">
    <text evidence="3">The sequence shown here is derived from an EMBL/GenBank/DDBJ whole genome shotgun (WGS) entry which is preliminary data.</text>
</comment>
<keyword evidence="4" id="KW-1185">Reference proteome</keyword>
<reference evidence="3 4" key="1">
    <citation type="submission" date="2020-08" db="EMBL/GenBank/DDBJ databases">
        <title>Genomic Encyclopedia of Type Strains, Phase IV (KMG-IV): sequencing the most valuable type-strain genomes for metagenomic binning, comparative biology and taxonomic classification.</title>
        <authorList>
            <person name="Goeker M."/>
        </authorList>
    </citation>
    <scope>NUCLEOTIDE SEQUENCE [LARGE SCALE GENOMIC DNA]</scope>
    <source>
        <strain evidence="3 4">DSM 15867</strain>
    </source>
</reference>
<keyword evidence="2" id="KW-0472">Membrane</keyword>
<dbReference type="Proteomes" id="UP000574769">
    <property type="component" value="Unassembled WGS sequence"/>
</dbReference>
<gene>
    <name evidence="3" type="ORF">GGQ96_003233</name>
</gene>
<protein>
    <submittedName>
        <fullName evidence="3">Beta-lactamase regulating signal transducer with metallopeptidase domain</fullName>
    </submittedName>
</protein>